<accession>A0A812X0S1</accession>
<keyword evidence="11" id="KW-1185">Reference proteome</keyword>
<name>A0A812X0S1_SYMPI</name>
<keyword evidence="4" id="KW-0548">Nucleotidyltransferase</keyword>
<comment type="caution">
    <text evidence="10">The sequence shown here is derived from an EMBL/GenBank/DDBJ whole genome shotgun (WGS) entry which is preliminary data.</text>
</comment>
<gene>
    <name evidence="10" type="primary">selO</name>
    <name evidence="10" type="ORF">SPIL2461_LOCUS19720</name>
</gene>
<keyword evidence="8" id="KW-0460">Magnesium</keyword>
<keyword evidence="7" id="KW-0067">ATP-binding</keyword>
<evidence type="ECO:0000313" key="11">
    <source>
        <dbReference type="Proteomes" id="UP000649617"/>
    </source>
</evidence>
<sequence>MGQPMVRNCPFGNGNGYGDGRAISIGEVVVKGQRWEMQLKGGGQTPFCRGADGRAVLRSSIREFLASEAMYHLGVDTTRALSLVLSDGGEMAERPWYSSENRERDPDMMIHEPCAITTRVAPSFLREHEMMVEHALFREYPDCLPGAPLPQRVAAMLRQAAKRFSILIAGWLRVGFCQGNFNADNCLVGGRTMDYGPFGWIERYDPLFAKWVGSGNHFAFRNQPEAGLANFMTLAIAMKPVLGPDAPLP</sequence>
<evidence type="ECO:0000256" key="6">
    <source>
        <dbReference type="ARBA" id="ARBA00022741"/>
    </source>
</evidence>
<dbReference type="GO" id="GO:0005524">
    <property type="term" value="F:ATP binding"/>
    <property type="evidence" value="ECO:0007669"/>
    <property type="project" value="UniProtKB-KW"/>
</dbReference>
<dbReference type="AlphaFoldDB" id="A0A812X0S1"/>
<evidence type="ECO:0000256" key="5">
    <source>
        <dbReference type="ARBA" id="ARBA00022723"/>
    </source>
</evidence>
<dbReference type="PANTHER" id="PTHR32057">
    <property type="entry name" value="PROTEIN ADENYLYLTRANSFERASE SELO, MITOCHONDRIAL"/>
    <property type="match status" value="1"/>
</dbReference>
<evidence type="ECO:0000256" key="3">
    <source>
        <dbReference type="ARBA" id="ARBA00022679"/>
    </source>
</evidence>
<proteinExistence type="inferred from homology"/>
<evidence type="ECO:0000313" key="10">
    <source>
        <dbReference type="EMBL" id="CAE7701315.1"/>
    </source>
</evidence>
<feature type="non-terminal residue" evidence="10">
    <location>
        <position position="1"/>
    </location>
</feature>
<dbReference type="Pfam" id="PF02696">
    <property type="entry name" value="SelO"/>
    <property type="match status" value="1"/>
</dbReference>
<keyword evidence="5" id="KW-0479">Metal-binding</keyword>
<evidence type="ECO:0000256" key="8">
    <source>
        <dbReference type="ARBA" id="ARBA00022842"/>
    </source>
</evidence>
<comment type="similarity">
    <text evidence="2">Belongs to the SELO family.</text>
</comment>
<evidence type="ECO:0000256" key="7">
    <source>
        <dbReference type="ARBA" id="ARBA00022840"/>
    </source>
</evidence>
<keyword evidence="6" id="KW-0547">Nucleotide-binding</keyword>
<keyword evidence="3" id="KW-0808">Transferase</keyword>
<comment type="cofactor">
    <cofactor evidence="1">
        <name>Mg(2+)</name>
        <dbReference type="ChEBI" id="CHEBI:18420"/>
    </cofactor>
</comment>
<evidence type="ECO:0000256" key="2">
    <source>
        <dbReference type="ARBA" id="ARBA00009747"/>
    </source>
</evidence>
<dbReference type="PANTHER" id="PTHR32057:SF14">
    <property type="entry name" value="PROTEIN ADENYLYLTRANSFERASE SELO, MITOCHONDRIAL"/>
    <property type="match status" value="1"/>
</dbReference>
<dbReference type="InterPro" id="IPR003846">
    <property type="entry name" value="SelO"/>
</dbReference>
<evidence type="ECO:0000256" key="9">
    <source>
        <dbReference type="ARBA" id="ARBA00031547"/>
    </source>
</evidence>
<dbReference type="EMBL" id="CAJNIZ010044797">
    <property type="protein sequence ID" value="CAE7701315.1"/>
    <property type="molecule type" value="Genomic_DNA"/>
</dbReference>
<protein>
    <recommendedName>
        <fullName evidence="9">Selenoprotein O</fullName>
    </recommendedName>
</protein>
<evidence type="ECO:0000256" key="1">
    <source>
        <dbReference type="ARBA" id="ARBA00001946"/>
    </source>
</evidence>
<dbReference type="GO" id="GO:0070733">
    <property type="term" value="F:AMPylase activity"/>
    <property type="evidence" value="ECO:0007669"/>
    <property type="project" value="TreeGrafter"/>
</dbReference>
<organism evidence="10 11">
    <name type="scientific">Symbiodinium pilosum</name>
    <name type="common">Dinoflagellate</name>
    <dbReference type="NCBI Taxonomy" id="2952"/>
    <lineage>
        <taxon>Eukaryota</taxon>
        <taxon>Sar</taxon>
        <taxon>Alveolata</taxon>
        <taxon>Dinophyceae</taxon>
        <taxon>Suessiales</taxon>
        <taxon>Symbiodiniaceae</taxon>
        <taxon>Symbiodinium</taxon>
    </lineage>
</organism>
<evidence type="ECO:0000256" key="4">
    <source>
        <dbReference type="ARBA" id="ARBA00022695"/>
    </source>
</evidence>
<dbReference type="Proteomes" id="UP000649617">
    <property type="component" value="Unassembled WGS sequence"/>
</dbReference>
<dbReference type="OrthoDB" id="10254721at2759"/>
<reference evidence="10" key="1">
    <citation type="submission" date="2021-02" db="EMBL/GenBank/DDBJ databases">
        <authorList>
            <person name="Dougan E. K."/>
            <person name="Rhodes N."/>
            <person name="Thang M."/>
            <person name="Chan C."/>
        </authorList>
    </citation>
    <scope>NUCLEOTIDE SEQUENCE</scope>
</reference>
<dbReference type="GO" id="GO:0005739">
    <property type="term" value="C:mitochondrion"/>
    <property type="evidence" value="ECO:0007669"/>
    <property type="project" value="TreeGrafter"/>
</dbReference>
<dbReference type="GO" id="GO:0046872">
    <property type="term" value="F:metal ion binding"/>
    <property type="evidence" value="ECO:0007669"/>
    <property type="project" value="UniProtKB-KW"/>
</dbReference>